<evidence type="ECO:0000256" key="2">
    <source>
        <dbReference type="ARBA" id="ARBA00004186"/>
    </source>
</evidence>
<evidence type="ECO:0000256" key="13">
    <source>
        <dbReference type="ARBA" id="ARBA00023242"/>
    </source>
</evidence>
<keyword evidence="12" id="KW-0206">Cytoskeleton</keyword>
<dbReference type="InterPro" id="IPR013958">
    <property type="entry name" value="DASH_Dad1"/>
</dbReference>
<keyword evidence="8" id="KW-0132">Cell division</keyword>
<proteinExistence type="inferred from homology"/>
<dbReference type="OrthoDB" id="5566853at2759"/>
<comment type="subcellular location">
    <subcellularLocation>
        <location evidence="3">Chromosome</location>
        <location evidence="3">Centromere</location>
        <location evidence="3">Kinetochore</location>
    </subcellularLocation>
    <subcellularLocation>
        <location evidence="2">Cytoplasm</location>
        <location evidence="2">Cytoskeleton</location>
        <location evidence="2">Spindle</location>
    </subcellularLocation>
    <subcellularLocation>
        <location evidence="1">Nucleus</location>
    </subcellularLocation>
</comment>
<dbReference type="AlphaFoldDB" id="A0A9P3LS77"/>
<dbReference type="Pfam" id="PF08649">
    <property type="entry name" value="DASH_Dad1"/>
    <property type="match status" value="1"/>
</dbReference>
<dbReference type="Proteomes" id="UP000827284">
    <property type="component" value="Unassembled WGS sequence"/>
</dbReference>
<organism evidence="17 18">
    <name type="scientific">Entomortierella parvispora</name>
    <dbReference type="NCBI Taxonomy" id="205924"/>
    <lineage>
        <taxon>Eukaryota</taxon>
        <taxon>Fungi</taxon>
        <taxon>Fungi incertae sedis</taxon>
        <taxon>Mucoromycota</taxon>
        <taxon>Mortierellomycotina</taxon>
        <taxon>Mortierellomycetes</taxon>
        <taxon>Mortierellales</taxon>
        <taxon>Mortierellaceae</taxon>
        <taxon>Entomortierella</taxon>
    </lineage>
</organism>
<evidence type="ECO:0000256" key="5">
    <source>
        <dbReference type="ARBA" id="ARBA00020261"/>
    </source>
</evidence>
<dbReference type="EMBL" id="BQFW01000001">
    <property type="protein sequence ID" value="GJJ68467.1"/>
    <property type="molecule type" value="Genomic_DNA"/>
</dbReference>
<keyword evidence="15" id="KW-0137">Centromere</keyword>
<keyword evidence="7" id="KW-0963">Cytoplasm</keyword>
<keyword evidence="6" id="KW-0158">Chromosome</keyword>
<comment type="caution">
    <text evidence="17">The sequence shown here is derived from an EMBL/GenBank/DDBJ whole genome shotgun (WGS) entry which is preliminary data.</text>
</comment>
<evidence type="ECO:0000256" key="14">
    <source>
        <dbReference type="ARBA" id="ARBA00023306"/>
    </source>
</evidence>
<sequence length="90" mass="9863">MAVAQQGSAGDTAAFEAERSRLVSDINMEMSQVIANVNNLNRSLETIITIGQEFEQLSQLWKNFHASASQLNEGDDIYSSRDPALSQSSQ</sequence>
<dbReference type="GO" id="GO:0072686">
    <property type="term" value="C:mitotic spindle"/>
    <property type="evidence" value="ECO:0007669"/>
    <property type="project" value="InterPro"/>
</dbReference>
<evidence type="ECO:0000313" key="18">
    <source>
        <dbReference type="Proteomes" id="UP000827284"/>
    </source>
</evidence>
<keyword evidence="14" id="KW-0131">Cell cycle</keyword>
<reference evidence="17" key="1">
    <citation type="submission" date="2021-11" db="EMBL/GenBank/DDBJ databases">
        <authorList>
            <person name="Herlambang A."/>
            <person name="Guo Y."/>
            <person name="Takashima Y."/>
            <person name="Nishizawa T."/>
        </authorList>
    </citation>
    <scope>NUCLEOTIDE SEQUENCE</scope>
    <source>
        <strain evidence="17">E1425</strain>
    </source>
</reference>
<evidence type="ECO:0000313" key="17">
    <source>
        <dbReference type="EMBL" id="GJJ68467.1"/>
    </source>
</evidence>
<dbReference type="GO" id="GO:0044732">
    <property type="term" value="C:mitotic spindle pole body"/>
    <property type="evidence" value="ECO:0007669"/>
    <property type="project" value="TreeGrafter"/>
</dbReference>
<dbReference type="PANTHER" id="PTHR28025:SF1">
    <property type="entry name" value="DASH COMPLEX SUBUNIT DAD1"/>
    <property type="match status" value="1"/>
</dbReference>
<evidence type="ECO:0000256" key="1">
    <source>
        <dbReference type="ARBA" id="ARBA00004123"/>
    </source>
</evidence>
<reference evidence="17" key="2">
    <citation type="journal article" date="2022" name="Microbiol. Resour. Announc.">
        <title>Whole-Genome Sequence of Entomortierella parvispora E1425, a Mucoromycotan Fungus Associated with Burkholderiaceae-Related Endosymbiotic Bacteria.</title>
        <authorList>
            <person name="Herlambang A."/>
            <person name="Guo Y."/>
            <person name="Takashima Y."/>
            <person name="Narisawa K."/>
            <person name="Ohta H."/>
            <person name="Nishizawa T."/>
        </authorList>
    </citation>
    <scope>NUCLEOTIDE SEQUENCE</scope>
    <source>
        <strain evidence="17">E1425</strain>
    </source>
</reference>
<evidence type="ECO:0000256" key="8">
    <source>
        <dbReference type="ARBA" id="ARBA00022618"/>
    </source>
</evidence>
<keyword evidence="13" id="KW-0539">Nucleus</keyword>
<evidence type="ECO:0000256" key="9">
    <source>
        <dbReference type="ARBA" id="ARBA00022701"/>
    </source>
</evidence>
<evidence type="ECO:0000256" key="12">
    <source>
        <dbReference type="ARBA" id="ARBA00023212"/>
    </source>
</evidence>
<comment type="similarity">
    <text evidence="4">Belongs to the DASH complex DAD1 family.</text>
</comment>
<dbReference type="GO" id="GO:0005876">
    <property type="term" value="C:spindle microtubule"/>
    <property type="evidence" value="ECO:0007669"/>
    <property type="project" value="TreeGrafter"/>
</dbReference>
<keyword evidence="11" id="KW-0995">Kinetochore</keyword>
<keyword evidence="10" id="KW-0498">Mitosis</keyword>
<evidence type="ECO:0000256" key="3">
    <source>
        <dbReference type="ARBA" id="ARBA00004629"/>
    </source>
</evidence>
<evidence type="ECO:0000256" key="16">
    <source>
        <dbReference type="ARBA" id="ARBA00030566"/>
    </source>
</evidence>
<evidence type="ECO:0000256" key="6">
    <source>
        <dbReference type="ARBA" id="ARBA00022454"/>
    </source>
</evidence>
<name>A0A9P3LS77_9FUNG</name>
<evidence type="ECO:0000256" key="15">
    <source>
        <dbReference type="ARBA" id="ARBA00023328"/>
    </source>
</evidence>
<evidence type="ECO:0000256" key="11">
    <source>
        <dbReference type="ARBA" id="ARBA00022838"/>
    </source>
</evidence>
<dbReference type="GO" id="GO:0051010">
    <property type="term" value="F:microtubule plus-end binding"/>
    <property type="evidence" value="ECO:0007669"/>
    <property type="project" value="TreeGrafter"/>
</dbReference>
<protein>
    <recommendedName>
        <fullName evidence="5">DASH complex subunit DAD1</fullName>
    </recommendedName>
    <alternativeName>
        <fullName evidence="16">Outer kinetochore protein DAD1</fullName>
    </alternativeName>
</protein>
<keyword evidence="9" id="KW-0493">Microtubule</keyword>
<gene>
    <name evidence="17" type="ORF">EMPS_00813</name>
</gene>
<dbReference type="GO" id="GO:0042729">
    <property type="term" value="C:DASH complex"/>
    <property type="evidence" value="ECO:0007669"/>
    <property type="project" value="InterPro"/>
</dbReference>
<accession>A0A9P3LS77</accession>
<evidence type="ECO:0000256" key="7">
    <source>
        <dbReference type="ARBA" id="ARBA00022490"/>
    </source>
</evidence>
<dbReference type="GO" id="GO:0051301">
    <property type="term" value="P:cell division"/>
    <property type="evidence" value="ECO:0007669"/>
    <property type="project" value="UniProtKB-KW"/>
</dbReference>
<keyword evidence="18" id="KW-1185">Reference proteome</keyword>
<evidence type="ECO:0000256" key="10">
    <source>
        <dbReference type="ARBA" id="ARBA00022776"/>
    </source>
</evidence>
<dbReference type="PANTHER" id="PTHR28025">
    <property type="entry name" value="DASH COMPLEX SUBUNIT DAD1"/>
    <property type="match status" value="1"/>
</dbReference>
<evidence type="ECO:0000256" key="4">
    <source>
        <dbReference type="ARBA" id="ARBA00010146"/>
    </source>
</evidence>